<reference evidence="11 12" key="1">
    <citation type="submission" date="2020-08" db="EMBL/GenBank/DDBJ databases">
        <title>Functional genomics of gut bacteria from endangered species of beetles.</title>
        <authorList>
            <person name="Carlos-Shanley C."/>
        </authorList>
    </citation>
    <scope>NUCLEOTIDE SEQUENCE [LARGE SCALE GENOMIC DNA]</scope>
    <source>
        <strain evidence="11 12">S00239</strain>
    </source>
</reference>
<keyword evidence="12" id="KW-1185">Reference proteome</keyword>
<name>A0A840L9C6_9BURK</name>
<evidence type="ECO:0000256" key="5">
    <source>
        <dbReference type="ARBA" id="ARBA00023066"/>
    </source>
</evidence>
<proteinExistence type="predicted"/>
<dbReference type="InterPro" id="IPR042286">
    <property type="entry name" value="AdoMetDC_C"/>
</dbReference>
<keyword evidence="4" id="KW-0068">Autocatalytic cleavage</keyword>
<keyword evidence="6" id="KW-0620">Polyamine biosynthesis</keyword>
<dbReference type="InterPro" id="IPR017716">
    <property type="entry name" value="S-AdoMet_deCOase_pro-enz"/>
</dbReference>
<dbReference type="AlphaFoldDB" id="A0A840L9C6"/>
<dbReference type="PANTHER" id="PTHR33866:SF2">
    <property type="entry name" value="S-ADENOSYLMETHIONINE DECARBOXYLASE PROENZYME"/>
    <property type="match status" value="1"/>
</dbReference>
<keyword evidence="9" id="KW-0704">Schiff base</keyword>
<evidence type="ECO:0000256" key="8">
    <source>
        <dbReference type="ARBA" id="ARBA00023239"/>
    </source>
</evidence>
<keyword evidence="8" id="KW-0456">Lyase</keyword>
<dbReference type="GO" id="GO:0005829">
    <property type="term" value="C:cytosol"/>
    <property type="evidence" value="ECO:0007669"/>
    <property type="project" value="TreeGrafter"/>
</dbReference>
<evidence type="ECO:0000256" key="4">
    <source>
        <dbReference type="ARBA" id="ARBA00022813"/>
    </source>
</evidence>
<organism evidence="11 12">
    <name type="scientific">Roseateles oligotrophus</name>
    <dbReference type="NCBI Taxonomy" id="1769250"/>
    <lineage>
        <taxon>Bacteria</taxon>
        <taxon>Pseudomonadati</taxon>
        <taxon>Pseudomonadota</taxon>
        <taxon>Betaproteobacteria</taxon>
        <taxon>Burkholderiales</taxon>
        <taxon>Sphaerotilaceae</taxon>
        <taxon>Roseateles</taxon>
    </lineage>
</organism>
<dbReference type="InterPro" id="IPR042284">
    <property type="entry name" value="AdoMetDC_N"/>
</dbReference>
<evidence type="ECO:0000313" key="11">
    <source>
        <dbReference type="EMBL" id="MBB4841977.1"/>
    </source>
</evidence>
<dbReference type="InterPro" id="IPR016067">
    <property type="entry name" value="S-AdoMet_deCO2ase_core"/>
</dbReference>
<dbReference type="Gene3D" id="3.30.360.110">
    <property type="entry name" value="S-adenosylmethionine decarboxylase domain"/>
    <property type="match status" value="1"/>
</dbReference>
<evidence type="ECO:0000256" key="2">
    <source>
        <dbReference type="ARBA" id="ARBA00022691"/>
    </source>
</evidence>
<evidence type="ECO:0000256" key="1">
    <source>
        <dbReference type="ARBA" id="ARBA00001928"/>
    </source>
</evidence>
<protein>
    <submittedName>
        <fullName evidence="11">S-adenosylmethionine decarboxylase proenzyme</fullName>
    </submittedName>
</protein>
<sequence>MQGLHLTADLRGCAARSPLLLSPEALRGLCLAAVERAGLSPVGELFHRFTPAPSESQSGITGVVLLAESHLAVHTWPELGGVTLDVYVCNLGQDNSAKAEALLECLIAAFAPSQALRQRLMRGGETAV</sequence>
<dbReference type="RefSeq" id="WP_184295801.1">
    <property type="nucleotide sequence ID" value="NZ_JACHLP010000001.1"/>
</dbReference>
<evidence type="ECO:0000256" key="9">
    <source>
        <dbReference type="ARBA" id="ARBA00023270"/>
    </source>
</evidence>
<keyword evidence="7" id="KW-0865">Zymogen</keyword>
<dbReference type="SUPFAM" id="SSF56276">
    <property type="entry name" value="S-adenosylmethionine decarboxylase"/>
    <property type="match status" value="1"/>
</dbReference>
<accession>A0A840L9C6</accession>
<dbReference type="Proteomes" id="UP000562027">
    <property type="component" value="Unassembled WGS sequence"/>
</dbReference>
<dbReference type="Pfam" id="PF02675">
    <property type="entry name" value="AdoMet_dc"/>
    <property type="match status" value="1"/>
</dbReference>
<dbReference type="GO" id="GO:0004014">
    <property type="term" value="F:adenosylmethionine decarboxylase activity"/>
    <property type="evidence" value="ECO:0007669"/>
    <property type="project" value="InterPro"/>
</dbReference>
<dbReference type="NCBIfam" id="TIGR03330">
    <property type="entry name" value="SAM_DCase_Bsu"/>
    <property type="match status" value="1"/>
</dbReference>
<comment type="cofactor">
    <cofactor evidence="1">
        <name>pyruvate</name>
        <dbReference type="ChEBI" id="CHEBI:15361"/>
    </cofactor>
</comment>
<dbReference type="InterPro" id="IPR003826">
    <property type="entry name" value="AdoMetDC_fam_prok"/>
</dbReference>
<keyword evidence="5" id="KW-0745">Spermidine biosynthesis</keyword>
<dbReference type="Gene3D" id="3.30.160.750">
    <property type="match status" value="1"/>
</dbReference>
<keyword evidence="3" id="KW-0210">Decarboxylase</keyword>
<keyword evidence="10" id="KW-0670">Pyruvate</keyword>
<evidence type="ECO:0000256" key="6">
    <source>
        <dbReference type="ARBA" id="ARBA00023115"/>
    </source>
</evidence>
<evidence type="ECO:0000256" key="3">
    <source>
        <dbReference type="ARBA" id="ARBA00022793"/>
    </source>
</evidence>
<evidence type="ECO:0000256" key="10">
    <source>
        <dbReference type="ARBA" id="ARBA00023317"/>
    </source>
</evidence>
<dbReference type="EMBL" id="JACHLP010000001">
    <property type="protein sequence ID" value="MBB4841977.1"/>
    <property type="molecule type" value="Genomic_DNA"/>
</dbReference>
<dbReference type="PANTHER" id="PTHR33866">
    <property type="entry name" value="S-ADENOSYLMETHIONINE DECARBOXYLASE PROENZYME"/>
    <property type="match status" value="1"/>
</dbReference>
<evidence type="ECO:0000313" key="12">
    <source>
        <dbReference type="Proteomes" id="UP000562027"/>
    </source>
</evidence>
<comment type="caution">
    <text evidence="11">The sequence shown here is derived from an EMBL/GenBank/DDBJ whole genome shotgun (WGS) entry which is preliminary data.</text>
</comment>
<keyword evidence="2" id="KW-0949">S-adenosyl-L-methionine</keyword>
<evidence type="ECO:0000256" key="7">
    <source>
        <dbReference type="ARBA" id="ARBA00023145"/>
    </source>
</evidence>
<gene>
    <name evidence="11" type="ORF">HNP55_000472</name>
</gene>
<dbReference type="GO" id="GO:0008295">
    <property type="term" value="P:spermidine biosynthetic process"/>
    <property type="evidence" value="ECO:0007669"/>
    <property type="project" value="UniProtKB-KW"/>
</dbReference>